<evidence type="ECO:0000313" key="1">
    <source>
        <dbReference type="EMBL" id="WCL54609.1"/>
    </source>
</evidence>
<gene>
    <name evidence="1" type="ORF">PH603_02405</name>
</gene>
<dbReference type="Proteomes" id="UP001217500">
    <property type="component" value="Chromosome"/>
</dbReference>
<reference evidence="1" key="1">
    <citation type="submission" date="2023-01" db="EMBL/GenBank/DDBJ databases">
        <title>The genome sequence of Kordiimonadaceae bacterium 6D33.</title>
        <authorList>
            <person name="Liu Y."/>
        </authorList>
    </citation>
    <scope>NUCLEOTIDE SEQUENCE</scope>
    <source>
        <strain evidence="1">6D33</strain>
    </source>
</reference>
<organism evidence="1 2">
    <name type="scientific">Gimibacter soli</name>
    <dbReference type="NCBI Taxonomy" id="3024400"/>
    <lineage>
        <taxon>Bacteria</taxon>
        <taxon>Pseudomonadati</taxon>
        <taxon>Pseudomonadota</taxon>
        <taxon>Alphaproteobacteria</taxon>
        <taxon>Kordiimonadales</taxon>
        <taxon>Temperatibacteraceae</taxon>
        <taxon>Gimibacter</taxon>
    </lineage>
</organism>
<dbReference type="EMBL" id="CP116805">
    <property type="protein sequence ID" value="WCL54609.1"/>
    <property type="molecule type" value="Genomic_DNA"/>
</dbReference>
<sequence>MGGMTGDKLSDLGRQMRLNAAGKKLASGDMPAAFADYLALAREGYAPAQHVTALCLGSEDMPDEALGEEAQDWERDVEAAAWDCISVRNGFDGAGLIFKQAALDPEWHAAMEARVDELAAEFPAAVQDTLPDEDDD</sequence>
<name>A0AAE9XWH9_9PROT</name>
<keyword evidence="2" id="KW-1185">Reference proteome</keyword>
<accession>A0AAE9XWH9</accession>
<dbReference type="KEGG" id="gso:PH603_02405"/>
<dbReference type="AlphaFoldDB" id="A0AAE9XWH9"/>
<dbReference type="RefSeq" id="WP_289504328.1">
    <property type="nucleotide sequence ID" value="NZ_CP116805.1"/>
</dbReference>
<proteinExistence type="predicted"/>
<protein>
    <submittedName>
        <fullName evidence="1">Uncharacterized protein</fullName>
    </submittedName>
</protein>
<evidence type="ECO:0000313" key="2">
    <source>
        <dbReference type="Proteomes" id="UP001217500"/>
    </source>
</evidence>